<proteinExistence type="predicted"/>
<dbReference type="Pfam" id="PF12900">
    <property type="entry name" value="Pyridox_ox_2"/>
    <property type="match status" value="1"/>
</dbReference>
<dbReference type="PANTHER" id="PTHR34071:SF2">
    <property type="entry name" value="FLAVIN-NUCLEOTIDE-BINDING PROTEIN"/>
    <property type="match status" value="1"/>
</dbReference>
<comment type="caution">
    <text evidence="1">The sequence shown here is derived from an EMBL/GenBank/DDBJ whole genome shotgun (WGS) entry which is preliminary data.</text>
</comment>
<dbReference type="Gene3D" id="2.30.110.10">
    <property type="entry name" value="Electron Transport, Fmn-binding Protein, Chain A"/>
    <property type="match status" value="1"/>
</dbReference>
<reference evidence="1" key="1">
    <citation type="journal article" date="2020" name="mSystems">
        <title>Genome- and Community-Level Interaction Insights into Carbon Utilization and Element Cycling Functions of Hydrothermarchaeota in Hydrothermal Sediment.</title>
        <authorList>
            <person name="Zhou Z."/>
            <person name="Liu Y."/>
            <person name="Xu W."/>
            <person name="Pan J."/>
            <person name="Luo Z.H."/>
            <person name="Li M."/>
        </authorList>
    </citation>
    <scope>NUCLEOTIDE SEQUENCE [LARGE SCALE GENOMIC DNA]</scope>
    <source>
        <strain evidence="1">SpSt-210</strain>
    </source>
</reference>
<dbReference type="PANTHER" id="PTHR34071">
    <property type="entry name" value="5-NITROIMIDAZOLE ANTIBIOTICS RESISTANCE PROTEIN, NIMA-FAMILY-RELATED PROTEIN-RELATED"/>
    <property type="match status" value="1"/>
</dbReference>
<dbReference type="InterPro" id="IPR024747">
    <property type="entry name" value="Pyridox_Oxase-rel"/>
</dbReference>
<sequence length="370" mass="41954">MVPRRESAGLRAERLFDCEGERMSDAARYALRRQDHAIQLPEEIDALLRRALVARLGVIADGEPYVVPMNFAWDGRRIVVHGASQGRLISALRQNPRVCVEVDEFVATMPNPVLCKYDTAYASVIAYGRARVLEALAERTEALRELARKYATVEEAAGLKERTVESYRSALGSETAVIEIEVETLTGKRQPFAPPAVKLRTAREARGPDLSAVGTIRDDDRYYARVVAPGEPLVLPRAVLKWYELRRPEVVVPRSLVREARAFIARETEAGRFDLGYGLGFVLLHDSDDGTSLMVGLWREHQELWETHYLRRREEPSFYRVTPGVDALTLCGWELAPVWHERQAWVRYLDSPRQEADRHAWLEDVLAGPV</sequence>
<dbReference type="EMBL" id="DSIY01000249">
    <property type="protein sequence ID" value="HEG91878.1"/>
    <property type="molecule type" value="Genomic_DNA"/>
</dbReference>
<accession>A0A831TJA5</accession>
<evidence type="ECO:0000313" key="1">
    <source>
        <dbReference type="EMBL" id="HEG91878.1"/>
    </source>
</evidence>
<dbReference type="InterPro" id="IPR012349">
    <property type="entry name" value="Split_barrel_FMN-bd"/>
</dbReference>
<protein>
    <submittedName>
        <fullName evidence="1">Pyridoxamine 5'-phosphate oxidase family protein</fullName>
    </submittedName>
</protein>
<dbReference type="SUPFAM" id="SSF50475">
    <property type="entry name" value="FMN-binding split barrel"/>
    <property type="match status" value="1"/>
</dbReference>
<name>A0A831TJA5_9BACT</name>
<dbReference type="AlphaFoldDB" id="A0A831TJA5"/>
<gene>
    <name evidence="1" type="ORF">ENP34_10630</name>
</gene>
<organism evidence="1">
    <name type="scientific">Thermorudis peleae</name>
    <dbReference type="NCBI Taxonomy" id="1382356"/>
    <lineage>
        <taxon>Bacteria</taxon>
        <taxon>Pseudomonadati</taxon>
        <taxon>Thermomicrobiota</taxon>
        <taxon>Thermomicrobia</taxon>
        <taxon>Thermomicrobia incertae sedis</taxon>
        <taxon>Thermorudis</taxon>
    </lineage>
</organism>